<keyword evidence="5" id="KW-0479">Metal-binding</keyword>
<evidence type="ECO:0000256" key="14">
    <source>
        <dbReference type="ARBA" id="ARBA00093615"/>
    </source>
</evidence>
<dbReference type="STRING" id="9305.ENSSHAP00000004586"/>
<feature type="compositionally biased region" description="Basic and acidic residues" evidence="15">
    <location>
        <begin position="219"/>
        <end position="234"/>
    </location>
</feature>
<reference evidence="17 18" key="1">
    <citation type="journal article" date="2011" name="Proc. Natl. Acad. Sci. U.S.A.">
        <title>Genetic diversity and population structure of the endangered marsupial Sarcophilus harrisii (Tasmanian devil).</title>
        <authorList>
            <person name="Miller W."/>
            <person name="Hayes V.M."/>
            <person name="Ratan A."/>
            <person name="Petersen D.C."/>
            <person name="Wittekindt N.E."/>
            <person name="Miller J."/>
            <person name="Walenz B."/>
            <person name="Knight J."/>
            <person name="Qi J."/>
            <person name="Zhao F."/>
            <person name="Wang Q."/>
            <person name="Bedoya-Reina O.C."/>
            <person name="Katiyar N."/>
            <person name="Tomsho L.P."/>
            <person name="Kasson L.M."/>
            <person name="Hardie R.A."/>
            <person name="Woodbridge P."/>
            <person name="Tindall E.A."/>
            <person name="Bertelsen M.F."/>
            <person name="Dixon D."/>
            <person name="Pyecroft S."/>
            <person name="Helgen K.M."/>
            <person name="Lesk A.M."/>
            <person name="Pringle T.H."/>
            <person name="Patterson N."/>
            <person name="Zhang Y."/>
            <person name="Kreiss A."/>
            <person name="Woods G.M."/>
            <person name="Jones M.E."/>
            <person name="Schuster S.C."/>
        </authorList>
    </citation>
    <scope>NUCLEOTIDE SEQUENCE [LARGE SCALE GENOMIC DNA]</scope>
</reference>
<evidence type="ECO:0000256" key="7">
    <source>
        <dbReference type="ARBA" id="ARBA00022842"/>
    </source>
</evidence>
<dbReference type="HOGENOM" id="CLU_034099_2_0_1"/>
<dbReference type="GO" id="GO:0048476">
    <property type="term" value="C:Holliday junction resolvase complex"/>
    <property type="evidence" value="ECO:0007669"/>
    <property type="project" value="Ensembl"/>
</dbReference>
<evidence type="ECO:0000256" key="5">
    <source>
        <dbReference type="ARBA" id="ARBA00022723"/>
    </source>
</evidence>
<dbReference type="GO" id="GO:0031297">
    <property type="term" value="P:replication fork processing"/>
    <property type="evidence" value="ECO:0007669"/>
    <property type="project" value="Ensembl"/>
</dbReference>
<evidence type="ECO:0000259" key="16">
    <source>
        <dbReference type="SMART" id="SM00891"/>
    </source>
</evidence>
<dbReference type="FunCoup" id="G3VN31">
    <property type="interactions" value="747"/>
</dbReference>
<dbReference type="Pfam" id="PF02732">
    <property type="entry name" value="ERCC4"/>
    <property type="match status" value="1"/>
</dbReference>
<protein>
    <recommendedName>
        <fullName evidence="14">Structure-specific endonuclease subunit EME1</fullName>
    </recommendedName>
</protein>
<dbReference type="Gene3D" id="3.40.1620.30">
    <property type="entry name" value="ERCC4, Mus81-Eme1 complex, nuclease domain, subdomain 1"/>
    <property type="match status" value="1"/>
</dbReference>
<comment type="similarity">
    <text evidence="2">Belongs to the EME1/MMS4 family.</text>
</comment>
<proteinExistence type="inferred from homology"/>
<feature type="region of interest" description="Disordered" evidence="15">
    <location>
        <begin position="187"/>
        <end position="234"/>
    </location>
</feature>
<dbReference type="GO" id="GO:0000712">
    <property type="term" value="P:resolution of meiotic recombination intermediates"/>
    <property type="evidence" value="ECO:0007669"/>
    <property type="project" value="TreeGrafter"/>
</dbReference>
<evidence type="ECO:0000256" key="10">
    <source>
        <dbReference type="ARBA" id="ARBA00023204"/>
    </source>
</evidence>
<evidence type="ECO:0000256" key="4">
    <source>
        <dbReference type="ARBA" id="ARBA00022553"/>
    </source>
</evidence>
<feature type="domain" description="ERCC4" evidence="16">
    <location>
        <begin position="253"/>
        <end position="517"/>
    </location>
</feature>
<dbReference type="FunFam" id="4.10.800.30:FF:000002">
    <property type="entry name" value="Essential meiotic structure-specific endonuclease 1"/>
    <property type="match status" value="1"/>
</dbReference>
<dbReference type="Gene3D" id="1.10.150.670">
    <property type="entry name" value="Crossover junction endonuclease EME1, DNA-binding domain"/>
    <property type="match status" value="1"/>
</dbReference>
<reference evidence="17" key="3">
    <citation type="submission" date="2025-09" db="UniProtKB">
        <authorList>
            <consortium name="Ensembl"/>
        </authorList>
    </citation>
    <scope>IDENTIFICATION</scope>
</reference>
<dbReference type="PANTHER" id="PTHR21077:SF7">
    <property type="entry name" value="CROSSOVER JUNCTION ENDONUCLEASE EME1"/>
    <property type="match status" value="1"/>
</dbReference>
<organism evidence="17 18">
    <name type="scientific">Sarcophilus harrisii</name>
    <name type="common">Tasmanian devil</name>
    <name type="synonym">Sarcophilus laniarius</name>
    <dbReference type="NCBI Taxonomy" id="9305"/>
    <lineage>
        <taxon>Eukaryota</taxon>
        <taxon>Metazoa</taxon>
        <taxon>Chordata</taxon>
        <taxon>Craniata</taxon>
        <taxon>Vertebrata</taxon>
        <taxon>Euteleostomi</taxon>
        <taxon>Mammalia</taxon>
        <taxon>Metatheria</taxon>
        <taxon>Dasyuromorphia</taxon>
        <taxon>Dasyuridae</taxon>
        <taxon>Sarcophilus</taxon>
    </lineage>
</organism>
<dbReference type="InterPro" id="IPR006166">
    <property type="entry name" value="ERCC4_domain"/>
</dbReference>
<name>G3VN31_SARHA</name>
<dbReference type="AlphaFoldDB" id="G3VN31"/>
<dbReference type="GO" id="GO:0072429">
    <property type="term" value="P:response to intra-S DNA damage checkpoint signaling"/>
    <property type="evidence" value="ECO:0007669"/>
    <property type="project" value="Ensembl"/>
</dbReference>
<feature type="region of interest" description="Disordered" evidence="15">
    <location>
        <begin position="112"/>
        <end position="131"/>
    </location>
</feature>
<comment type="subcellular location">
    <subcellularLocation>
        <location evidence="1">Nucleus</location>
        <location evidence="1">Nucleolus</location>
    </subcellularLocation>
</comment>
<keyword evidence="3" id="KW-1017">Isopeptide bond</keyword>
<evidence type="ECO:0000256" key="11">
    <source>
        <dbReference type="ARBA" id="ARBA00023242"/>
    </source>
</evidence>
<dbReference type="GO" id="GO:0071140">
    <property type="term" value="P:resolution of mitotic recombination intermediates"/>
    <property type="evidence" value="ECO:0007669"/>
    <property type="project" value="Ensembl"/>
</dbReference>
<comment type="subunit">
    <text evidence="13">Part of the heterodimeric MUS81-EME1 complex.</text>
</comment>
<evidence type="ECO:0000256" key="9">
    <source>
        <dbReference type="ARBA" id="ARBA00023172"/>
    </source>
</evidence>
<evidence type="ECO:0000256" key="8">
    <source>
        <dbReference type="ARBA" id="ARBA00022843"/>
    </source>
</evidence>
<accession>G3VN31</accession>
<evidence type="ECO:0000313" key="18">
    <source>
        <dbReference type="Proteomes" id="UP000007648"/>
    </source>
</evidence>
<dbReference type="FunFam" id="3.40.1620.30:FF:000001">
    <property type="entry name" value="Essential meiotic structure-specific endonuclease 1"/>
    <property type="match status" value="1"/>
</dbReference>
<dbReference type="Gene3D" id="4.10.800.30">
    <property type="entry name" value="ERCC4, Mus81-Eme1 complex, nuclease domain, subdomain 2"/>
    <property type="match status" value="1"/>
</dbReference>
<evidence type="ECO:0000256" key="3">
    <source>
        <dbReference type="ARBA" id="ARBA00022499"/>
    </source>
</evidence>
<dbReference type="InParanoid" id="G3VN31"/>
<keyword evidence="7" id="KW-0460">Magnesium</keyword>
<dbReference type="GeneTree" id="ENSGT00530000063937"/>
<sequence length="572" mass="63756">MLSGKLEGILMMDLKKIPLDTSESDSEELPTFTFLKQKPSLTKSSQVVVHSSDAECSSLSPGSKELPVVQEAARSVSPKEPVTVLSSESEEEGELIPLVQRLQCRITNSLSKAQESSHHDSSSQAKCALGHQHKEGTAGKCEEHPFPKALVLFNSSSVKDASKESCNHLSAFSSAFPVQSRNLSAIEESSVLSPPQKKTKYTQKERGKGWQGPFQTPPKQKETEKKQQERERKKALANMLKAQKPEECLKYITVVLDPALLQLEGGGQVLNALQSMECHCAVEAQTVPCSITWKRRASVSQTGEGNLTEEPSILVLLQEKEFMTMISNSKQDNPEQKETLQSFVTWVTARTLGKTLSLAVVEQEKYFSSSKPPRRQKRGVMVNREQARGKVNQKRSNNTEFTPTLSRVAIEMALVELQLHTEAQIRILKSWKELADFICMFTKAVAEGPFKKSRDCTNFSFCLASDWAGGVKVDCSGKGLALVWRRQIQQLNRVSLEMANAIVTAYPSPRLLLQAYQKCLSEQERHNLLADIQVRRGEGITSTSRRVGPELSRRIYFQMTTLQPDLSLDVSE</sequence>
<evidence type="ECO:0000256" key="6">
    <source>
        <dbReference type="ARBA" id="ARBA00022763"/>
    </source>
</evidence>
<keyword evidence="4" id="KW-0597">Phosphoprotein</keyword>
<dbReference type="GO" id="GO:0046872">
    <property type="term" value="F:metal ion binding"/>
    <property type="evidence" value="ECO:0007669"/>
    <property type="project" value="UniProtKB-KW"/>
</dbReference>
<keyword evidence="9" id="KW-0233">DNA recombination</keyword>
<dbReference type="PANTHER" id="PTHR21077">
    <property type="entry name" value="EME1 PROTEIN"/>
    <property type="match status" value="1"/>
</dbReference>
<keyword evidence="18" id="KW-1185">Reference proteome</keyword>
<evidence type="ECO:0000256" key="13">
    <source>
        <dbReference type="ARBA" id="ARBA00093486"/>
    </source>
</evidence>
<dbReference type="InterPro" id="IPR033310">
    <property type="entry name" value="Mms4/EME1/EME2"/>
</dbReference>
<keyword evidence="11" id="KW-0539">Nucleus</keyword>
<dbReference type="SMART" id="SM00891">
    <property type="entry name" value="ERCC4"/>
    <property type="match status" value="1"/>
</dbReference>
<dbReference type="eggNOG" id="ENOG502R8ER">
    <property type="taxonomic scope" value="Eukaryota"/>
</dbReference>
<evidence type="ECO:0000256" key="2">
    <source>
        <dbReference type="ARBA" id="ARBA00005313"/>
    </source>
</evidence>
<dbReference type="GO" id="GO:0000228">
    <property type="term" value="C:nuclear chromosome"/>
    <property type="evidence" value="ECO:0007669"/>
    <property type="project" value="Ensembl"/>
</dbReference>
<comment type="function">
    <text evidence="12">Non-catalytic subunit of the structure-specific, heterodimeric DNA endonuclease MUS81-EME1 which is involved in the maintenance of genome stability. In the complex, EME1 is required for DNA cleavage, participating in DNA recognition and bending. MUS81-EME1 cleaves 3'-flaps and nicked Holliday junctions, and exhibit limited endonuclease activity with 5' flaps and nicked double-stranded DNAs. Active during prometaphase, MUS81-EME1 resolves mitotic recombination intermediates, including Holliday junctions, which form during homologous recombination.</text>
</comment>
<keyword evidence="10" id="KW-0234">DNA repair</keyword>
<dbReference type="GO" id="GO:0031573">
    <property type="term" value="P:mitotic intra-S DNA damage checkpoint signaling"/>
    <property type="evidence" value="ECO:0007669"/>
    <property type="project" value="TreeGrafter"/>
</dbReference>
<evidence type="ECO:0000256" key="1">
    <source>
        <dbReference type="ARBA" id="ARBA00004604"/>
    </source>
</evidence>
<dbReference type="Pfam" id="PF21292">
    <property type="entry name" value="EME1-MUS81_C"/>
    <property type="match status" value="1"/>
</dbReference>
<dbReference type="FunFam" id="1.10.150.670:FF:000002">
    <property type="entry name" value="Crossover junction endonuclease EME1"/>
    <property type="match status" value="1"/>
</dbReference>
<dbReference type="InterPro" id="IPR043086">
    <property type="entry name" value="EME1_nucdom_sub1"/>
</dbReference>
<dbReference type="GO" id="GO:0008821">
    <property type="term" value="F:crossover junction DNA endonuclease activity"/>
    <property type="evidence" value="ECO:0007669"/>
    <property type="project" value="Ensembl"/>
</dbReference>
<dbReference type="Proteomes" id="UP000007648">
    <property type="component" value="Unassembled WGS sequence"/>
</dbReference>
<evidence type="ECO:0000313" key="17">
    <source>
        <dbReference type="Ensembl" id="ENSSHAP00000004586.2"/>
    </source>
</evidence>
<dbReference type="GO" id="GO:0005730">
    <property type="term" value="C:nucleolus"/>
    <property type="evidence" value="ECO:0007669"/>
    <property type="project" value="UniProtKB-SubCell"/>
</dbReference>
<dbReference type="InterPro" id="IPR042530">
    <property type="entry name" value="EME1/EME2_C"/>
</dbReference>
<feature type="region of interest" description="Disordered" evidence="15">
    <location>
        <begin position="369"/>
        <end position="398"/>
    </location>
</feature>
<evidence type="ECO:0000256" key="15">
    <source>
        <dbReference type="SAM" id="MobiDB-lite"/>
    </source>
</evidence>
<keyword evidence="6" id="KW-0227">DNA damage</keyword>
<dbReference type="GO" id="GO:0003677">
    <property type="term" value="F:DNA binding"/>
    <property type="evidence" value="ECO:0007669"/>
    <property type="project" value="InterPro"/>
</dbReference>
<dbReference type="GO" id="GO:0006302">
    <property type="term" value="P:double-strand break repair"/>
    <property type="evidence" value="ECO:0007669"/>
    <property type="project" value="Ensembl"/>
</dbReference>
<evidence type="ECO:0000256" key="12">
    <source>
        <dbReference type="ARBA" id="ARBA00093380"/>
    </source>
</evidence>
<gene>
    <name evidence="17" type="primary">EME1</name>
</gene>
<keyword evidence="8" id="KW-0832">Ubl conjugation</keyword>
<dbReference type="Ensembl" id="ENSSHAT00000004634.2">
    <property type="protein sequence ID" value="ENSSHAP00000004586.2"/>
    <property type="gene ID" value="ENSSHAG00000004032.2"/>
</dbReference>
<reference evidence="17" key="2">
    <citation type="submission" date="2025-08" db="UniProtKB">
        <authorList>
            <consortium name="Ensembl"/>
        </authorList>
    </citation>
    <scope>IDENTIFICATION</scope>
</reference>
<dbReference type="GO" id="GO:0000792">
    <property type="term" value="C:heterochromatin"/>
    <property type="evidence" value="ECO:0007669"/>
    <property type="project" value="Ensembl"/>
</dbReference>
<dbReference type="InterPro" id="IPR043087">
    <property type="entry name" value="Eme1_nucdom_sub2"/>
</dbReference>